<protein>
    <submittedName>
        <fullName evidence="4">ABC transporter ATP-binding protein</fullName>
    </submittedName>
</protein>
<keyword evidence="1" id="KW-0547">Nucleotide-binding</keyword>
<dbReference type="SUPFAM" id="SSF52540">
    <property type="entry name" value="P-loop containing nucleoside triphosphate hydrolases"/>
    <property type="match status" value="1"/>
</dbReference>
<dbReference type="AlphaFoldDB" id="A0A1V2IGY6"/>
<evidence type="ECO:0000313" key="5">
    <source>
        <dbReference type="Proteomes" id="UP000188929"/>
    </source>
</evidence>
<dbReference type="Proteomes" id="UP000188929">
    <property type="component" value="Unassembled WGS sequence"/>
</dbReference>
<evidence type="ECO:0000259" key="3">
    <source>
        <dbReference type="PROSITE" id="PS50893"/>
    </source>
</evidence>
<dbReference type="OrthoDB" id="9804819at2"/>
<dbReference type="STRING" id="1834516.BL253_04930"/>
<dbReference type="InterPro" id="IPR027417">
    <property type="entry name" value="P-loop_NTPase"/>
</dbReference>
<feature type="domain" description="ABC transporter" evidence="3">
    <location>
        <begin position="5"/>
        <end position="229"/>
    </location>
</feature>
<dbReference type="GO" id="GO:0005524">
    <property type="term" value="F:ATP binding"/>
    <property type="evidence" value="ECO:0007669"/>
    <property type="project" value="UniProtKB-KW"/>
</dbReference>
<dbReference type="InterPro" id="IPR003439">
    <property type="entry name" value="ABC_transporter-like_ATP-bd"/>
</dbReference>
<accession>A0A1V2IGY6</accession>
<organism evidence="4 5">
    <name type="scientific">Pseudofrankia asymbiotica</name>
    <dbReference type="NCBI Taxonomy" id="1834516"/>
    <lineage>
        <taxon>Bacteria</taxon>
        <taxon>Bacillati</taxon>
        <taxon>Actinomycetota</taxon>
        <taxon>Actinomycetes</taxon>
        <taxon>Frankiales</taxon>
        <taxon>Frankiaceae</taxon>
        <taxon>Pseudofrankia</taxon>
    </lineage>
</organism>
<dbReference type="SMART" id="SM00382">
    <property type="entry name" value="AAA"/>
    <property type="match status" value="1"/>
</dbReference>
<evidence type="ECO:0000313" key="4">
    <source>
        <dbReference type="EMBL" id="ONH32387.1"/>
    </source>
</evidence>
<dbReference type="PROSITE" id="PS50893">
    <property type="entry name" value="ABC_TRANSPORTER_2"/>
    <property type="match status" value="1"/>
</dbReference>
<keyword evidence="2 4" id="KW-0067">ATP-binding</keyword>
<dbReference type="Gene3D" id="3.40.50.300">
    <property type="entry name" value="P-loop containing nucleotide triphosphate hydrolases"/>
    <property type="match status" value="1"/>
</dbReference>
<dbReference type="Pfam" id="PF00005">
    <property type="entry name" value="ABC_tran"/>
    <property type="match status" value="1"/>
</dbReference>
<dbReference type="GO" id="GO:0016887">
    <property type="term" value="F:ATP hydrolysis activity"/>
    <property type="evidence" value="ECO:0007669"/>
    <property type="project" value="InterPro"/>
</dbReference>
<dbReference type="PANTHER" id="PTHR43158:SF5">
    <property type="entry name" value="ABC TRANSPORTER, ATP-BINDING PROTEIN"/>
    <property type="match status" value="1"/>
</dbReference>
<dbReference type="RefSeq" id="WP_076814007.1">
    <property type="nucleotide sequence ID" value="NZ_MOMC01000010.1"/>
</dbReference>
<dbReference type="CDD" id="cd03230">
    <property type="entry name" value="ABC_DR_subfamily_A"/>
    <property type="match status" value="1"/>
</dbReference>
<sequence length="298" mass="31867">MTPTIAVSGLTRRYRGHVALDDVTVDFEDATITGLLGRNGAGKTTFLRILAAQEFPSAGDVRVLGASPIENDAVLRRMVLIREDQSYPDIRVGHVLRAASWFYPNWSGELAATLLRAFDLPAGRPVKKLSRGMRSAVGIVVGLAARAEVTLFDEPYAGLDAVARQIFYDQLIADYAEHPRTVLLSTHLIDEVAGLLERVVMIDRGRVVLDADADTVRGATTAVSGAVPAVDTFAAGRPVWDRRTLASHASVVVGSPLTDGDRAWARELNLTLTPLSLQQAVVHASAGAAGERAEGSHA</sequence>
<evidence type="ECO:0000256" key="1">
    <source>
        <dbReference type="ARBA" id="ARBA00022741"/>
    </source>
</evidence>
<comment type="caution">
    <text evidence="4">The sequence shown here is derived from an EMBL/GenBank/DDBJ whole genome shotgun (WGS) entry which is preliminary data.</text>
</comment>
<dbReference type="EMBL" id="MOMC01000010">
    <property type="protein sequence ID" value="ONH32387.1"/>
    <property type="molecule type" value="Genomic_DNA"/>
</dbReference>
<evidence type="ECO:0000256" key="2">
    <source>
        <dbReference type="ARBA" id="ARBA00022840"/>
    </source>
</evidence>
<name>A0A1V2IGY6_9ACTN</name>
<keyword evidence="5" id="KW-1185">Reference proteome</keyword>
<gene>
    <name evidence="4" type="ORF">BL253_04930</name>
</gene>
<dbReference type="PANTHER" id="PTHR43158">
    <property type="entry name" value="SKFA PEPTIDE EXPORT ATP-BINDING PROTEIN SKFE"/>
    <property type="match status" value="1"/>
</dbReference>
<reference evidence="5" key="1">
    <citation type="submission" date="2016-10" db="EMBL/GenBank/DDBJ databases">
        <title>Frankia sp. NRRL B-16386 Genome sequencing.</title>
        <authorList>
            <person name="Ghodhbane-Gtari F."/>
            <person name="Swanson E."/>
            <person name="Gueddou A."/>
            <person name="Hezbri K."/>
            <person name="Ktari K."/>
            <person name="Nouioui I."/>
            <person name="Morris K."/>
            <person name="Simpson S."/>
            <person name="Abebe-Akele F."/>
            <person name="Thomas K."/>
            <person name="Gtari M."/>
            <person name="Tisa L.S."/>
        </authorList>
    </citation>
    <scope>NUCLEOTIDE SEQUENCE [LARGE SCALE GENOMIC DNA]</scope>
    <source>
        <strain evidence="5">NRRL B-16386</strain>
    </source>
</reference>
<proteinExistence type="predicted"/>
<dbReference type="InterPro" id="IPR003593">
    <property type="entry name" value="AAA+_ATPase"/>
</dbReference>